<dbReference type="GO" id="GO:0003824">
    <property type="term" value="F:catalytic activity"/>
    <property type="evidence" value="ECO:0007669"/>
    <property type="project" value="InterPro"/>
</dbReference>
<dbReference type="SUPFAM" id="SSF102114">
    <property type="entry name" value="Radical SAM enzymes"/>
    <property type="match status" value="1"/>
</dbReference>
<organism evidence="10 11">
    <name type="scientific">bacterium (Candidatus Gribaldobacteria) CG23_combo_of_CG06-09_8_20_14_all_37_87_8</name>
    <dbReference type="NCBI Taxonomy" id="2014278"/>
    <lineage>
        <taxon>Bacteria</taxon>
        <taxon>Candidatus Gribaldobacteria</taxon>
    </lineage>
</organism>
<keyword evidence="3" id="KW-0808">Transferase</keyword>
<dbReference type="SFLD" id="SFLDG01082">
    <property type="entry name" value="B12-binding_domain_containing"/>
    <property type="match status" value="1"/>
</dbReference>
<keyword evidence="6" id="KW-0408">Iron</keyword>
<keyword evidence="5" id="KW-0479">Metal-binding</keyword>
<evidence type="ECO:0000256" key="1">
    <source>
        <dbReference type="ARBA" id="ARBA00001966"/>
    </source>
</evidence>
<dbReference type="CDD" id="cd02068">
    <property type="entry name" value="radical_SAM_B12_BD"/>
    <property type="match status" value="1"/>
</dbReference>
<accession>A0A2G9ZEE4</accession>
<dbReference type="InterPro" id="IPR058240">
    <property type="entry name" value="rSAM_sf"/>
</dbReference>
<dbReference type="Pfam" id="PF02310">
    <property type="entry name" value="B12-binding"/>
    <property type="match status" value="1"/>
</dbReference>
<dbReference type="SUPFAM" id="SSF52242">
    <property type="entry name" value="Cobalamin (vitamin B12)-binding domain"/>
    <property type="match status" value="1"/>
</dbReference>
<evidence type="ECO:0000256" key="5">
    <source>
        <dbReference type="ARBA" id="ARBA00022723"/>
    </source>
</evidence>
<reference evidence="10 11" key="1">
    <citation type="submission" date="2017-09" db="EMBL/GenBank/DDBJ databases">
        <title>Depth-based differentiation of microbial function through sediment-hosted aquifers and enrichment of novel symbionts in the deep terrestrial subsurface.</title>
        <authorList>
            <person name="Probst A.J."/>
            <person name="Ladd B."/>
            <person name="Jarett J.K."/>
            <person name="Geller-Mcgrath D.E."/>
            <person name="Sieber C.M."/>
            <person name="Emerson J.B."/>
            <person name="Anantharaman K."/>
            <person name="Thomas B.C."/>
            <person name="Malmstrom R."/>
            <person name="Stieglmeier M."/>
            <person name="Klingl A."/>
            <person name="Woyke T."/>
            <person name="Ryan C.M."/>
            <person name="Banfield J.F."/>
        </authorList>
    </citation>
    <scope>NUCLEOTIDE SEQUENCE [LARGE SCALE GENOMIC DNA]</scope>
    <source>
        <strain evidence="10">CG23_combo_of_CG06-09_8_20_14_all_37_87_8</strain>
    </source>
</reference>
<evidence type="ECO:0000313" key="11">
    <source>
        <dbReference type="Proteomes" id="UP000230447"/>
    </source>
</evidence>
<dbReference type="SMART" id="SM00729">
    <property type="entry name" value="Elp3"/>
    <property type="match status" value="1"/>
</dbReference>
<dbReference type="InterPro" id="IPR006158">
    <property type="entry name" value="Cobalamin-bd"/>
</dbReference>
<evidence type="ECO:0000256" key="2">
    <source>
        <dbReference type="ARBA" id="ARBA00022603"/>
    </source>
</evidence>
<dbReference type="AlphaFoldDB" id="A0A2G9ZEE4"/>
<keyword evidence="7" id="KW-0411">Iron-sulfur</keyword>
<dbReference type="PROSITE" id="PS51332">
    <property type="entry name" value="B12_BINDING"/>
    <property type="match status" value="1"/>
</dbReference>
<dbReference type="PANTHER" id="PTHR43409">
    <property type="entry name" value="ANAEROBIC MAGNESIUM-PROTOPORPHYRIN IX MONOMETHYL ESTER CYCLASE-RELATED"/>
    <property type="match status" value="1"/>
</dbReference>
<dbReference type="InterPro" id="IPR034466">
    <property type="entry name" value="Methyltransferase_Class_B"/>
</dbReference>
<dbReference type="GO" id="GO:0031419">
    <property type="term" value="F:cobalamin binding"/>
    <property type="evidence" value="ECO:0007669"/>
    <property type="project" value="InterPro"/>
</dbReference>
<evidence type="ECO:0000256" key="3">
    <source>
        <dbReference type="ARBA" id="ARBA00022679"/>
    </source>
</evidence>
<dbReference type="InterPro" id="IPR007197">
    <property type="entry name" value="rSAM"/>
</dbReference>
<dbReference type="CDD" id="cd01335">
    <property type="entry name" value="Radical_SAM"/>
    <property type="match status" value="1"/>
</dbReference>
<evidence type="ECO:0000256" key="6">
    <source>
        <dbReference type="ARBA" id="ARBA00023004"/>
    </source>
</evidence>
<evidence type="ECO:0000313" key="10">
    <source>
        <dbReference type="EMBL" id="PIP31481.1"/>
    </source>
</evidence>
<name>A0A2G9ZEE4_9BACT</name>
<dbReference type="SFLD" id="SFLDS00029">
    <property type="entry name" value="Radical_SAM"/>
    <property type="match status" value="1"/>
</dbReference>
<keyword evidence="4" id="KW-0949">S-adenosyl-L-methionine</keyword>
<dbReference type="InterPro" id="IPR051198">
    <property type="entry name" value="BchE-like"/>
</dbReference>
<evidence type="ECO:0000256" key="7">
    <source>
        <dbReference type="ARBA" id="ARBA00023014"/>
    </source>
</evidence>
<dbReference type="InterPro" id="IPR023404">
    <property type="entry name" value="rSAM_horseshoe"/>
</dbReference>
<evidence type="ECO:0000256" key="4">
    <source>
        <dbReference type="ARBA" id="ARBA00022691"/>
    </source>
</evidence>
<dbReference type="Proteomes" id="UP000230447">
    <property type="component" value="Unassembled WGS sequence"/>
</dbReference>
<dbReference type="PROSITE" id="PS51918">
    <property type="entry name" value="RADICAL_SAM"/>
    <property type="match status" value="1"/>
</dbReference>
<proteinExistence type="predicted"/>
<keyword evidence="2" id="KW-0489">Methyltransferase</keyword>
<comment type="caution">
    <text evidence="10">The sequence shown here is derived from an EMBL/GenBank/DDBJ whole genome shotgun (WGS) entry which is preliminary data.</text>
</comment>
<evidence type="ECO:0000259" key="8">
    <source>
        <dbReference type="PROSITE" id="PS51332"/>
    </source>
</evidence>
<dbReference type="Gene3D" id="3.80.30.20">
    <property type="entry name" value="tm_1862 like domain"/>
    <property type="match status" value="1"/>
</dbReference>
<dbReference type="EMBL" id="PCSB01000070">
    <property type="protein sequence ID" value="PIP31481.1"/>
    <property type="molecule type" value="Genomic_DNA"/>
</dbReference>
<dbReference type="Pfam" id="PF04055">
    <property type="entry name" value="Radical_SAM"/>
    <property type="match status" value="1"/>
</dbReference>
<dbReference type="GO" id="GO:0051539">
    <property type="term" value="F:4 iron, 4 sulfur cluster binding"/>
    <property type="evidence" value="ECO:0007669"/>
    <property type="project" value="UniProtKB-KW"/>
</dbReference>
<dbReference type="InterPro" id="IPR036724">
    <property type="entry name" value="Cobalamin-bd_sf"/>
</dbReference>
<protein>
    <submittedName>
        <fullName evidence="10">Uncharacterized protein</fullName>
    </submittedName>
</protein>
<dbReference type="GO" id="GO:0046872">
    <property type="term" value="F:metal ion binding"/>
    <property type="evidence" value="ECO:0007669"/>
    <property type="project" value="UniProtKB-KW"/>
</dbReference>
<feature type="domain" description="B12-binding" evidence="8">
    <location>
        <begin position="11"/>
        <end position="146"/>
    </location>
</feature>
<dbReference type="InterPro" id="IPR006638">
    <property type="entry name" value="Elp3/MiaA/NifB-like_rSAM"/>
</dbReference>
<evidence type="ECO:0000259" key="9">
    <source>
        <dbReference type="PROSITE" id="PS51918"/>
    </source>
</evidence>
<gene>
    <name evidence="10" type="ORF">COX24_03375</name>
</gene>
<comment type="cofactor">
    <cofactor evidence="1">
        <name>[4Fe-4S] cluster</name>
        <dbReference type="ChEBI" id="CHEBI:49883"/>
    </cofactor>
</comment>
<dbReference type="SFLD" id="SFLDG01123">
    <property type="entry name" value="methyltransferase_(Class_B)"/>
    <property type="match status" value="1"/>
</dbReference>
<feature type="domain" description="Radical SAM core" evidence="9">
    <location>
        <begin position="181"/>
        <end position="405"/>
    </location>
</feature>
<dbReference type="PANTHER" id="PTHR43409:SF7">
    <property type="entry name" value="BLL1977 PROTEIN"/>
    <property type="match status" value="1"/>
</dbReference>
<dbReference type="Gene3D" id="3.40.50.280">
    <property type="entry name" value="Cobalamin-binding domain"/>
    <property type="match status" value="1"/>
</dbReference>
<dbReference type="GO" id="GO:0005829">
    <property type="term" value="C:cytosol"/>
    <property type="evidence" value="ECO:0007669"/>
    <property type="project" value="TreeGrafter"/>
</dbReference>
<sequence>MADVILISAPMVLSKEGPAVGDEFTNPWLGVLYIASYLRMNEVTVKVIDPGPERLLLPGILKKIGKEKPKVVGISALTSGIRTAVEIATAIKKEFKSIKVGIGGSHINVDPTFAERFPIFDFSIVGEGEKTFLDIFEKIKKGEKLKKVYQGEIIKNLDEIPFPARDLINIYHYFPREKQESGEKPTASIVGSRGCPYLCSFCSRNPQWRLVRFRSAKNIVDEMEQIGKNYDWKFSFQDDAITINRQITLDLCKEISSRNLKIRFLGMTRANCVDEEVIRNLAEAGCEELFFGVEAGNERIRNKVIKKMVTNKQIEKAIKLCRKYGVRSSLFLMVGFPGETKKEIEDTVNFGRRFDPDFIGVHITIPLPGSEIFELAKKGGQVPEDIIDQYASGKMGQGFIGNWPVYVPSGLTEEYLYDAQKRAYRKFYLRPRWFYLRFLSYFKSPANFVHDISLIKTGAHTLIYGSTRNAITQKAAKE</sequence>